<accession>A0A1H1X943</accession>
<dbReference type="Pfam" id="PF04773">
    <property type="entry name" value="FecR"/>
    <property type="match status" value="1"/>
</dbReference>
<evidence type="ECO:0000313" key="4">
    <source>
        <dbReference type="Proteomes" id="UP000199524"/>
    </source>
</evidence>
<evidence type="ECO:0000259" key="1">
    <source>
        <dbReference type="Pfam" id="PF04773"/>
    </source>
</evidence>
<dbReference type="PANTHER" id="PTHR30273">
    <property type="entry name" value="PERIPLASMIC SIGNAL SENSOR AND SIGMA FACTOR ACTIVATOR FECR-RELATED"/>
    <property type="match status" value="1"/>
</dbReference>
<protein>
    <submittedName>
        <fullName evidence="3">FecR family protein</fullName>
    </submittedName>
</protein>
<dbReference type="InterPro" id="IPR012373">
    <property type="entry name" value="Ferrdict_sens_TM"/>
</dbReference>
<gene>
    <name evidence="3" type="ORF">SAMN05216598_3777</name>
</gene>
<dbReference type="Proteomes" id="UP000199524">
    <property type="component" value="Chromosome I"/>
</dbReference>
<dbReference type="Gene3D" id="2.60.120.1440">
    <property type="match status" value="1"/>
</dbReference>
<evidence type="ECO:0000259" key="2">
    <source>
        <dbReference type="Pfam" id="PF16220"/>
    </source>
</evidence>
<name>A0A1H1X943_9PSED</name>
<dbReference type="EMBL" id="LT629777">
    <property type="protein sequence ID" value="SDT05206.1"/>
    <property type="molecule type" value="Genomic_DNA"/>
</dbReference>
<dbReference type="PANTHER" id="PTHR30273:SF2">
    <property type="entry name" value="PROTEIN FECR"/>
    <property type="match status" value="1"/>
</dbReference>
<sequence>MSKASKKSTDDAAEQAIEWMVLLRSGEATLDDEHEFAAWRARSAEHDQACAYIEATLGRIPLRLAPTQHQAVRSTLLAPSRRREFLRNALCVAAVGVVGGALVDRTYPVGNLLADLSTRTSERRTLTLGDGSSLTLNARSAVNIDIDEVHGKRKIKLMEGEMLLQAAASRLPLSVQLAGGRVELGSGRLSIRHLNDGFRVAALTAPVQVWDATGNSRLLAVGQGASVGANGFNVFPISAVAECSWTRGLLVVDDQPLATVIEALRNYRTGVVRLDPQAAVMRVSGIFPLDDSDNAIESIAQTLPIIVQRTTGFWVSISAA</sequence>
<dbReference type="GO" id="GO:0016989">
    <property type="term" value="F:sigma factor antagonist activity"/>
    <property type="evidence" value="ECO:0007669"/>
    <property type="project" value="TreeGrafter"/>
</dbReference>
<feature type="domain" description="FecR N-terminal" evidence="2">
    <location>
        <begin position="14"/>
        <end position="55"/>
    </location>
</feature>
<dbReference type="Pfam" id="PF16220">
    <property type="entry name" value="DUF4880"/>
    <property type="match status" value="1"/>
</dbReference>
<dbReference type="InterPro" id="IPR032623">
    <property type="entry name" value="FecR_N"/>
</dbReference>
<proteinExistence type="predicted"/>
<reference evidence="4" key="1">
    <citation type="submission" date="2016-10" db="EMBL/GenBank/DDBJ databases">
        <authorList>
            <person name="Varghese N."/>
            <person name="Submissions S."/>
        </authorList>
    </citation>
    <scope>NUCLEOTIDE SEQUENCE [LARGE SCALE GENOMIC DNA]</scope>
    <source>
        <strain evidence="4">ATCC 23835</strain>
    </source>
</reference>
<keyword evidence="4" id="KW-1185">Reference proteome</keyword>
<organism evidence="3 4">
    <name type="scientific">Pseudomonas asplenii</name>
    <dbReference type="NCBI Taxonomy" id="53407"/>
    <lineage>
        <taxon>Bacteria</taxon>
        <taxon>Pseudomonadati</taxon>
        <taxon>Pseudomonadota</taxon>
        <taxon>Gammaproteobacteria</taxon>
        <taxon>Pseudomonadales</taxon>
        <taxon>Pseudomonadaceae</taxon>
        <taxon>Pseudomonas</taxon>
    </lineage>
</organism>
<evidence type="ECO:0000313" key="3">
    <source>
        <dbReference type="EMBL" id="SDT05206.1"/>
    </source>
</evidence>
<dbReference type="AlphaFoldDB" id="A0A1H1X943"/>
<feature type="domain" description="FecR protein" evidence="1">
    <location>
        <begin position="115"/>
        <end position="204"/>
    </location>
</feature>
<dbReference type="RefSeq" id="WP_029533576.1">
    <property type="nucleotide sequence ID" value="NZ_LT629777.1"/>
</dbReference>
<dbReference type="GeneID" id="300208701"/>
<dbReference type="PIRSF" id="PIRSF018266">
    <property type="entry name" value="FecR"/>
    <property type="match status" value="1"/>
</dbReference>
<dbReference type="InterPro" id="IPR006860">
    <property type="entry name" value="FecR"/>
</dbReference>